<organism evidence="6 7">
    <name type="scientific">Meiothermus hypogaeus NBRC 106114</name>
    <dbReference type="NCBI Taxonomy" id="1227553"/>
    <lineage>
        <taxon>Bacteria</taxon>
        <taxon>Thermotogati</taxon>
        <taxon>Deinococcota</taxon>
        <taxon>Deinococci</taxon>
        <taxon>Thermales</taxon>
        <taxon>Thermaceae</taxon>
        <taxon>Meiothermus</taxon>
    </lineage>
</organism>
<dbReference type="EMBL" id="BJXL01000022">
    <property type="protein sequence ID" value="GEM82834.1"/>
    <property type="molecule type" value="Genomic_DNA"/>
</dbReference>
<dbReference type="NCBIfam" id="NF041518">
    <property type="entry name" value="choice_anch_Q"/>
    <property type="match status" value="1"/>
</dbReference>
<name>A0A511QZN6_9DEIN</name>
<dbReference type="PANTHER" id="PTHR40088:SF2">
    <property type="entry name" value="SECRETED SUGAR HYDROLASE"/>
    <property type="match status" value="1"/>
</dbReference>
<dbReference type="InterPro" id="IPR039448">
    <property type="entry name" value="Beta_helix"/>
</dbReference>
<reference evidence="6 7" key="1">
    <citation type="submission" date="2019-07" db="EMBL/GenBank/DDBJ databases">
        <title>Whole genome shotgun sequence of Meiothermus hypogaeus NBRC 106114.</title>
        <authorList>
            <person name="Hosoyama A."/>
            <person name="Uohara A."/>
            <person name="Ohji S."/>
            <person name="Ichikawa N."/>
        </authorList>
    </citation>
    <scope>NUCLEOTIDE SEQUENCE [LARGE SCALE GENOMIC DNA]</scope>
    <source>
        <strain evidence="6 7">NBRC 106114</strain>
    </source>
</reference>
<dbReference type="InterPro" id="IPR012334">
    <property type="entry name" value="Pectin_lyas_fold"/>
</dbReference>
<evidence type="ECO:0000256" key="3">
    <source>
        <dbReference type="ARBA" id="ARBA00022729"/>
    </source>
</evidence>
<evidence type="ECO:0000313" key="7">
    <source>
        <dbReference type="Proteomes" id="UP000321197"/>
    </source>
</evidence>
<gene>
    <name evidence="6" type="ORF">MHY01S_10000</name>
</gene>
<dbReference type="Proteomes" id="UP000321197">
    <property type="component" value="Unassembled WGS sequence"/>
</dbReference>
<dbReference type="AlphaFoldDB" id="A0A511QZN6"/>
<dbReference type="SMART" id="SM00710">
    <property type="entry name" value="PbH1"/>
    <property type="match status" value="4"/>
</dbReference>
<comment type="subcellular location">
    <subcellularLocation>
        <location evidence="1">Secreted</location>
    </subcellularLocation>
</comment>
<feature type="domain" description="DUF1565" evidence="4">
    <location>
        <begin position="64"/>
        <end position="102"/>
    </location>
</feature>
<dbReference type="Gene3D" id="2.160.20.10">
    <property type="entry name" value="Single-stranded right-handed beta-helix, Pectin lyase-like"/>
    <property type="match status" value="1"/>
</dbReference>
<evidence type="ECO:0000259" key="4">
    <source>
        <dbReference type="Pfam" id="PF07602"/>
    </source>
</evidence>
<dbReference type="RefSeq" id="WP_186814623.1">
    <property type="nucleotide sequence ID" value="NZ_BJXL01000022.1"/>
</dbReference>
<evidence type="ECO:0000259" key="5">
    <source>
        <dbReference type="Pfam" id="PF13229"/>
    </source>
</evidence>
<dbReference type="GO" id="GO:0016837">
    <property type="term" value="F:carbon-oxygen lyase activity, acting on polysaccharides"/>
    <property type="evidence" value="ECO:0007669"/>
    <property type="project" value="TreeGrafter"/>
</dbReference>
<keyword evidence="2" id="KW-0964">Secreted</keyword>
<dbReference type="InterPro" id="IPR011459">
    <property type="entry name" value="DUF1565"/>
</dbReference>
<dbReference type="Pfam" id="PF13229">
    <property type="entry name" value="Beta_helix"/>
    <property type="match status" value="1"/>
</dbReference>
<dbReference type="GO" id="GO:0005576">
    <property type="term" value="C:extracellular region"/>
    <property type="evidence" value="ECO:0007669"/>
    <property type="project" value="UniProtKB-SubCell"/>
</dbReference>
<evidence type="ECO:0000256" key="1">
    <source>
        <dbReference type="ARBA" id="ARBA00004613"/>
    </source>
</evidence>
<keyword evidence="3" id="KW-0732">Signal</keyword>
<dbReference type="InterPro" id="IPR052052">
    <property type="entry name" value="Polysaccharide_Lyase_9"/>
</dbReference>
<dbReference type="InterPro" id="IPR011050">
    <property type="entry name" value="Pectin_lyase_fold/virulence"/>
</dbReference>
<dbReference type="InterPro" id="IPR006626">
    <property type="entry name" value="PbH1"/>
</dbReference>
<evidence type="ECO:0000313" key="6">
    <source>
        <dbReference type="EMBL" id="GEM82834.1"/>
    </source>
</evidence>
<proteinExistence type="predicted"/>
<protein>
    <recommendedName>
        <fullName evidence="8">Right handed beta helix domain-containing protein</fullName>
    </recommendedName>
</protein>
<dbReference type="SUPFAM" id="SSF51126">
    <property type="entry name" value="Pectin lyase-like"/>
    <property type="match status" value="1"/>
</dbReference>
<evidence type="ECO:0000256" key="2">
    <source>
        <dbReference type="ARBA" id="ARBA00022525"/>
    </source>
</evidence>
<dbReference type="PANTHER" id="PTHR40088">
    <property type="entry name" value="PECTATE LYASE (EUROFUNG)"/>
    <property type="match status" value="1"/>
</dbReference>
<sequence>MRTLLELIGKTARSSQVWLSSLLLTVCAACIAGTQSGPAFPNPDISYGLFSLSQGPTFYVGPGGSNANDGSRERPWATITFAAARLKPGQVLRVLPGTYNESVSVSVSGTASQRIVIASDTRWAAKINAPGTLFGIDVRGSYVDIIGFEVTGATNSGIISWGSHNGILFNYIHHIRAQCDTNGGAGINTSYPDATGVAIMGNLVHDIGEIGAGPCTRIHGIYQGSPGGVIQNNILYRTRGFGITNWQAATAVTITNNLSFANLYGGISVGSGDNTRGNIAQNFLVANNIVVGNPRGISEENNTGQNRFLNNLVWNNTTNWRLLTSTHQGSLSLDPGFVNYKPDGSGDYRLSKNSPAIDQGISEAAPKIDFLGQKRLLGAALDLGPFEVR</sequence>
<dbReference type="InterPro" id="IPR059226">
    <property type="entry name" value="Choice_anch_Q_dom"/>
</dbReference>
<accession>A0A511QZN6</accession>
<comment type="caution">
    <text evidence="6">The sequence shown here is derived from an EMBL/GenBank/DDBJ whole genome shotgun (WGS) entry which is preliminary data.</text>
</comment>
<dbReference type="Pfam" id="PF07602">
    <property type="entry name" value="DUF1565"/>
    <property type="match status" value="1"/>
</dbReference>
<evidence type="ECO:0008006" key="8">
    <source>
        <dbReference type="Google" id="ProtNLM"/>
    </source>
</evidence>
<feature type="domain" description="Right handed beta helix" evidence="5">
    <location>
        <begin position="135"/>
        <end position="312"/>
    </location>
</feature>